<keyword evidence="6" id="KW-0256">Endoplasmic reticulum</keyword>
<dbReference type="GO" id="GO:0071555">
    <property type="term" value="P:cell wall organization"/>
    <property type="evidence" value="ECO:0007669"/>
    <property type="project" value="UniProtKB-KW"/>
</dbReference>
<keyword evidence="8 10" id="KW-0472">Membrane</keyword>
<gene>
    <name evidence="12" type="ORF">Amon01_000300300</name>
</gene>
<sequence>MQLLTKILLIASTLSQLVYCINSSPAILYHHQLVPGLKKSLIHSEQLPFSKEEAHQIITSTFEQCLSDVYVIVNIPGLRLDDFHHFQSFPFLRESMTKASTLVSMPNILFEDDEHLELDDYTNLLRIHCKVIVKEVNNDDPDESGHYTDTRARLFKLNLIGLHSFMTEDQRIDKLLEYDELLREVLRKTPSPNNAVLFTTTTTTEVSNLDELQDPKNIIQPNQIPHDPKQITPEFKHQVRHSMNSIFPDITIFDKTRYFEYERNPTQERSLLKNRDIPDGMWAKDAIKVEPADKKDDTWNERKVKKIVKESKLYKYGEETAQVPAFTDNAQYLFDNAALILLGISVILCILLKDVLYLIFKGLKGLVSQSNNTAKSVSSKTAKKD</sequence>
<evidence type="ECO:0000256" key="3">
    <source>
        <dbReference type="ARBA" id="ARBA00022089"/>
    </source>
</evidence>
<evidence type="ECO:0000256" key="4">
    <source>
        <dbReference type="ARBA" id="ARBA00022692"/>
    </source>
</evidence>
<dbReference type="Proteomes" id="UP001165063">
    <property type="component" value="Unassembled WGS sequence"/>
</dbReference>
<dbReference type="PANTHER" id="PTHR28285">
    <property type="entry name" value="PROTEIN BIG1"/>
    <property type="match status" value="1"/>
</dbReference>
<keyword evidence="4 10" id="KW-0812">Transmembrane</keyword>
<keyword evidence="9" id="KW-0961">Cell wall biogenesis/degradation</keyword>
<dbReference type="GO" id="GO:0006078">
    <property type="term" value="P:(1-&gt;6)-beta-D-glucan biosynthetic process"/>
    <property type="evidence" value="ECO:0007669"/>
    <property type="project" value="TreeGrafter"/>
</dbReference>
<accession>A0A9W6YXQ0</accession>
<keyword evidence="5 11" id="KW-0732">Signal</keyword>
<organism evidence="12 13">
    <name type="scientific">Ambrosiozyma monospora</name>
    <name type="common">Yeast</name>
    <name type="synonym">Endomycopsis monosporus</name>
    <dbReference type="NCBI Taxonomy" id="43982"/>
    <lineage>
        <taxon>Eukaryota</taxon>
        <taxon>Fungi</taxon>
        <taxon>Dikarya</taxon>
        <taxon>Ascomycota</taxon>
        <taxon>Saccharomycotina</taxon>
        <taxon>Pichiomycetes</taxon>
        <taxon>Pichiales</taxon>
        <taxon>Pichiaceae</taxon>
        <taxon>Ambrosiozyma</taxon>
    </lineage>
</organism>
<evidence type="ECO:0000256" key="7">
    <source>
        <dbReference type="ARBA" id="ARBA00022989"/>
    </source>
</evidence>
<feature type="chain" id="PRO_5040926601" description="Protein BIG1" evidence="11">
    <location>
        <begin position="21"/>
        <end position="385"/>
    </location>
</feature>
<dbReference type="AlphaFoldDB" id="A0A9W6YXQ0"/>
<evidence type="ECO:0000256" key="1">
    <source>
        <dbReference type="ARBA" id="ARBA00004115"/>
    </source>
</evidence>
<name>A0A9W6YXQ0_AMBMO</name>
<evidence type="ECO:0000256" key="10">
    <source>
        <dbReference type="SAM" id="Phobius"/>
    </source>
</evidence>
<comment type="subcellular location">
    <subcellularLocation>
        <location evidence="1">Endoplasmic reticulum membrane</location>
        <topology evidence="1">Single-pass type I membrane protein</topology>
    </subcellularLocation>
</comment>
<protein>
    <recommendedName>
        <fullName evidence="3">Protein BIG1</fullName>
    </recommendedName>
</protein>
<comment type="similarity">
    <text evidence="2">Belongs to the BIG1 family.</text>
</comment>
<dbReference type="InterPro" id="IPR037654">
    <property type="entry name" value="Big1"/>
</dbReference>
<dbReference type="EMBL" id="BSXU01001190">
    <property type="protein sequence ID" value="GMG24806.1"/>
    <property type="molecule type" value="Genomic_DNA"/>
</dbReference>
<feature type="transmembrane region" description="Helical" evidence="10">
    <location>
        <begin position="337"/>
        <end position="360"/>
    </location>
</feature>
<dbReference type="GO" id="GO:0009272">
    <property type="term" value="P:fungal-type cell wall biogenesis"/>
    <property type="evidence" value="ECO:0007669"/>
    <property type="project" value="TreeGrafter"/>
</dbReference>
<evidence type="ECO:0000256" key="8">
    <source>
        <dbReference type="ARBA" id="ARBA00023136"/>
    </source>
</evidence>
<evidence type="ECO:0000256" key="6">
    <source>
        <dbReference type="ARBA" id="ARBA00022824"/>
    </source>
</evidence>
<dbReference type="OrthoDB" id="9985059at2759"/>
<evidence type="ECO:0000313" key="13">
    <source>
        <dbReference type="Proteomes" id="UP001165063"/>
    </source>
</evidence>
<evidence type="ECO:0000256" key="11">
    <source>
        <dbReference type="SAM" id="SignalP"/>
    </source>
</evidence>
<evidence type="ECO:0000256" key="9">
    <source>
        <dbReference type="ARBA" id="ARBA00023316"/>
    </source>
</evidence>
<comment type="caution">
    <text evidence="12">The sequence shown here is derived from an EMBL/GenBank/DDBJ whole genome shotgun (WGS) entry which is preliminary data.</text>
</comment>
<evidence type="ECO:0000256" key="2">
    <source>
        <dbReference type="ARBA" id="ARBA00008203"/>
    </source>
</evidence>
<feature type="signal peptide" evidence="11">
    <location>
        <begin position="1"/>
        <end position="20"/>
    </location>
</feature>
<keyword evidence="7 10" id="KW-1133">Transmembrane helix</keyword>
<keyword evidence="13" id="KW-1185">Reference proteome</keyword>
<proteinExistence type="inferred from homology"/>
<evidence type="ECO:0000256" key="5">
    <source>
        <dbReference type="ARBA" id="ARBA00022729"/>
    </source>
</evidence>
<evidence type="ECO:0000313" key="12">
    <source>
        <dbReference type="EMBL" id="GMG24806.1"/>
    </source>
</evidence>
<dbReference type="PANTHER" id="PTHR28285:SF1">
    <property type="entry name" value="PROTEIN BIG1"/>
    <property type="match status" value="1"/>
</dbReference>
<reference evidence="12" key="1">
    <citation type="submission" date="2023-04" db="EMBL/GenBank/DDBJ databases">
        <title>Ambrosiozyma monospora NBRC 1965.</title>
        <authorList>
            <person name="Ichikawa N."/>
            <person name="Sato H."/>
            <person name="Tonouchi N."/>
        </authorList>
    </citation>
    <scope>NUCLEOTIDE SEQUENCE</scope>
    <source>
        <strain evidence="12">NBRC 1965</strain>
    </source>
</reference>
<dbReference type="GO" id="GO:0005789">
    <property type="term" value="C:endoplasmic reticulum membrane"/>
    <property type="evidence" value="ECO:0007669"/>
    <property type="project" value="UniProtKB-SubCell"/>
</dbReference>